<evidence type="ECO:0000313" key="11">
    <source>
        <dbReference type="EMBL" id="VAW44705.1"/>
    </source>
</evidence>
<protein>
    <submittedName>
        <fullName evidence="11">CDP-diacylglycerol--glycerol-3-phosphate 3-phosphatidyltransferase</fullName>
        <ecNumber evidence="11">2.7.8.5</ecNumber>
    </submittedName>
</protein>
<dbReference type="GO" id="GO:0043337">
    <property type="term" value="F:cardiolipin synthase (CMP-forming)"/>
    <property type="evidence" value="ECO:0007669"/>
    <property type="project" value="TreeGrafter"/>
</dbReference>
<dbReference type="Gene3D" id="1.20.120.1760">
    <property type="match status" value="1"/>
</dbReference>
<dbReference type="InterPro" id="IPR043130">
    <property type="entry name" value="CDP-OH_PTrfase_TM_dom"/>
</dbReference>
<keyword evidence="5 10" id="KW-1133">Transmembrane helix</keyword>
<keyword evidence="3 11" id="KW-0808">Transferase</keyword>
<feature type="transmembrane region" description="Helical" evidence="10">
    <location>
        <begin position="131"/>
        <end position="150"/>
    </location>
</feature>
<dbReference type="GO" id="GO:0008444">
    <property type="term" value="F:CDP-diacylglycerol-glycerol-3-phosphate 3-phosphatidyltransferase activity"/>
    <property type="evidence" value="ECO:0007669"/>
    <property type="project" value="UniProtKB-EC"/>
</dbReference>
<accession>A0A3B0VMF1</accession>
<evidence type="ECO:0000256" key="9">
    <source>
        <dbReference type="ARBA" id="ARBA00023264"/>
    </source>
</evidence>
<comment type="subcellular location">
    <subcellularLocation>
        <location evidence="1">Membrane</location>
        <topology evidence="1">Multi-pass membrane protein</topology>
    </subcellularLocation>
</comment>
<dbReference type="EMBL" id="UOFA01000127">
    <property type="protein sequence ID" value="VAW44705.1"/>
    <property type="molecule type" value="Genomic_DNA"/>
</dbReference>
<feature type="transmembrane region" description="Helical" evidence="10">
    <location>
        <begin position="90"/>
        <end position="110"/>
    </location>
</feature>
<organism evidence="11">
    <name type="scientific">hydrothermal vent metagenome</name>
    <dbReference type="NCBI Taxonomy" id="652676"/>
    <lineage>
        <taxon>unclassified sequences</taxon>
        <taxon>metagenomes</taxon>
        <taxon>ecological metagenomes</taxon>
    </lineage>
</organism>
<keyword evidence="2" id="KW-0444">Lipid biosynthesis</keyword>
<keyword evidence="7 10" id="KW-0472">Membrane</keyword>
<keyword evidence="6" id="KW-0443">Lipid metabolism</keyword>
<dbReference type="PANTHER" id="PTHR14269:SF60">
    <property type="entry name" value="CARDIOLIPIN SYNTHASE (CMP-FORMING)"/>
    <property type="match status" value="1"/>
</dbReference>
<dbReference type="EC" id="2.7.8.5" evidence="11"/>
<dbReference type="AlphaFoldDB" id="A0A3B0VMF1"/>
<sequence>MTTYYKYIPNMITIARMVALLPLVWLMWHKEYKSALLVAVIAGASDGLDGFLAKKYNWQGWLGGILDPLADKLMMLCGYSVFVLQGVIPLWLYLMVVIRDVIIVAGASYYHFRIGKIEQAQPSLISKTNTALQILLLLVLLISLSGWWNLNTFHWPLMLAVAVFTGLSGLHYIWLGFSMANRVKSKQRKELGNDQ</sequence>
<dbReference type="Pfam" id="PF01066">
    <property type="entry name" value="CDP-OH_P_transf"/>
    <property type="match status" value="1"/>
</dbReference>
<dbReference type="InterPro" id="IPR004570">
    <property type="entry name" value="Phosphatidylglycerol_P_synth"/>
</dbReference>
<dbReference type="PANTHER" id="PTHR14269">
    <property type="entry name" value="CDP-DIACYLGLYCEROL--GLYCEROL-3-PHOSPHATE 3-PHOSPHATIDYLTRANSFERASE-RELATED"/>
    <property type="match status" value="1"/>
</dbReference>
<evidence type="ECO:0000256" key="8">
    <source>
        <dbReference type="ARBA" id="ARBA00023209"/>
    </source>
</evidence>
<evidence type="ECO:0000256" key="4">
    <source>
        <dbReference type="ARBA" id="ARBA00022692"/>
    </source>
</evidence>
<keyword evidence="8" id="KW-0594">Phospholipid biosynthesis</keyword>
<keyword evidence="9" id="KW-1208">Phospholipid metabolism</keyword>
<evidence type="ECO:0000256" key="2">
    <source>
        <dbReference type="ARBA" id="ARBA00022516"/>
    </source>
</evidence>
<dbReference type="GO" id="GO:0016020">
    <property type="term" value="C:membrane"/>
    <property type="evidence" value="ECO:0007669"/>
    <property type="project" value="UniProtKB-SubCell"/>
</dbReference>
<dbReference type="PIRSF" id="PIRSF000847">
    <property type="entry name" value="Phos_ph_gly_syn"/>
    <property type="match status" value="1"/>
</dbReference>
<name>A0A3B0VMF1_9ZZZZ</name>
<reference evidence="11" key="1">
    <citation type="submission" date="2018-06" db="EMBL/GenBank/DDBJ databases">
        <authorList>
            <person name="Zhirakovskaya E."/>
        </authorList>
    </citation>
    <scope>NUCLEOTIDE SEQUENCE</scope>
</reference>
<evidence type="ECO:0000256" key="10">
    <source>
        <dbReference type="SAM" id="Phobius"/>
    </source>
</evidence>
<evidence type="ECO:0000256" key="3">
    <source>
        <dbReference type="ARBA" id="ARBA00022679"/>
    </source>
</evidence>
<proteinExistence type="predicted"/>
<dbReference type="GO" id="GO:0032049">
    <property type="term" value="P:cardiolipin biosynthetic process"/>
    <property type="evidence" value="ECO:0007669"/>
    <property type="project" value="TreeGrafter"/>
</dbReference>
<dbReference type="GO" id="GO:0005739">
    <property type="term" value="C:mitochondrion"/>
    <property type="evidence" value="ECO:0007669"/>
    <property type="project" value="TreeGrafter"/>
</dbReference>
<evidence type="ECO:0000256" key="1">
    <source>
        <dbReference type="ARBA" id="ARBA00004141"/>
    </source>
</evidence>
<dbReference type="InterPro" id="IPR000462">
    <property type="entry name" value="CDP-OH_P_trans"/>
</dbReference>
<feature type="transmembrane region" description="Helical" evidence="10">
    <location>
        <begin position="156"/>
        <end position="177"/>
    </location>
</feature>
<gene>
    <name evidence="11" type="ORF">MNBD_GAMMA02-820</name>
</gene>
<evidence type="ECO:0000256" key="5">
    <source>
        <dbReference type="ARBA" id="ARBA00022989"/>
    </source>
</evidence>
<evidence type="ECO:0000256" key="7">
    <source>
        <dbReference type="ARBA" id="ARBA00023136"/>
    </source>
</evidence>
<evidence type="ECO:0000256" key="6">
    <source>
        <dbReference type="ARBA" id="ARBA00023098"/>
    </source>
</evidence>
<keyword evidence="4 10" id="KW-0812">Transmembrane</keyword>
<dbReference type="InterPro" id="IPR050324">
    <property type="entry name" value="CDP-alcohol_PTase-I"/>
</dbReference>
<feature type="transmembrane region" description="Helical" evidence="10">
    <location>
        <begin position="7"/>
        <end position="28"/>
    </location>
</feature>